<evidence type="ECO:0000313" key="13">
    <source>
        <dbReference type="Proteomes" id="UP001596060"/>
    </source>
</evidence>
<evidence type="ECO:0000256" key="3">
    <source>
        <dbReference type="ARBA" id="ARBA00009620"/>
    </source>
</evidence>
<organism evidence="12 13">
    <name type="scientific">Bosea massiliensis</name>
    <dbReference type="NCBI Taxonomy" id="151419"/>
    <lineage>
        <taxon>Bacteria</taxon>
        <taxon>Pseudomonadati</taxon>
        <taxon>Pseudomonadota</taxon>
        <taxon>Alphaproteobacteria</taxon>
        <taxon>Hyphomicrobiales</taxon>
        <taxon>Boseaceae</taxon>
        <taxon>Bosea</taxon>
    </lineage>
</organism>
<dbReference type="SUPFAM" id="SSF110111">
    <property type="entry name" value="Ctag/Cox11"/>
    <property type="match status" value="1"/>
</dbReference>
<evidence type="ECO:0000256" key="2">
    <source>
        <dbReference type="ARBA" id="ARBA00004382"/>
    </source>
</evidence>
<evidence type="ECO:0000256" key="10">
    <source>
        <dbReference type="HAMAP-Rule" id="MF_00155"/>
    </source>
</evidence>
<dbReference type="InterPro" id="IPR023471">
    <property type="entry name" value="CtaG/Cox11_dom_sf"/>
</dbReference>
<accession>A0ABW0NWJ2</accession>
<keyword evidence="8 10" id="KW-0186">Copper</keyword>
<keyword evidence="7 10" id="KW-1133">Transmembrane helix</keyword>
<evidence type="ECO:0000256" key="7">
    <source>
        <dbReference type="ARBA" id="ARBA00022989"/>
    </source>
</evidence>
<dbReference type="Proteomes" id="UP001596060">
    <property type="component" value="Unassembled WGS sequence"/>
</dbReference>
<gene>
    <name evidence="10" type="primary">ctaG</name>
    <name evidence="12" type="ORF">ACFPN9_04305</name>
</gene>
<comment type="subcellular location">
    <subcellularLocation>
        <location evidence="2 10">Cell inner membrane</location>
        <topology evidence="2 10">Single-pass type II membrane protein</topology>
        <orientation evidence="2 10">Periplasmic side</orientation>
    </subcellularLocation>
</comment>
<dbReference type="InterPro" id="IPR007533">
    <property type="entry name" value="Cyt_c_oxidase_assmbl_CtaG"/>
</dbReference>
<keyword evidence="10" id="KW-0997">Cell inner membrane</keyword>
<feature type="topological domain" description="Periplasmic" evidence="10">
    <location>
        <begin position="36"/>
        <end position="204"/>
    </location>
</feature>
<keyword evidence="13" id="KW-1185">Reference proteome</keyword>
<evidence type="ECO:0000256" key="11">
    <source>
        <dbReference type="SAM" id="Phobius"/>
    </source>
</evidence>
<dbReference type="Gene3D" id="2.60.370.10">
    <property type="entry name" value="Ctag/Cox11"/>
    <property type="match status" value="1"/>
</dbReference>
<protein>
    <recommendedName>
        <fullName evidence="4 10">Cytochrome c oxidase assembly protein CtaG</fullName>
    </recommendedName>
</protein>
<reference evidence="13" key="1">
    <citation type="journal article" date="2019" name="Int. J. Syst. Evol. Microbiol.">
        <title>The Global Catalogue of Microorganisms (GCM) 10K type strain sequencing project: providing services to taxonomists for standard genome sequencing and annotation.</title>
        <authorList>
            <consortium name="The Broad Institute Genomics Platform"/>
            <consortium name="The Broad Institute Genome Sequencing Center for Infectious Disease"/>
            <person name="Wu L."/>
            <person name="Ma J."/>
        </authorList>
    </citation>
    <scope>NUCLEOTIDE SEQUENCE [LARGE SCALE GENOMIC DNA]</scope>
    <source>
        <strain evidence="13">CCUG 43117</strain>
    </source>
</reference>
<proteinExistence type="inferred from homology"/>
<keyword evidence="5 10" id="KW-0812">Transmembrane</keyword>
<dbReference type="Pfam" id="PF04442">
    <property type="entry name" value="CtaG_Cox11"/>
    <property type="match status" value="1"/>
</dbReference>
<dbReference type="PANTHER" id="PTHR21320:SF3">
    <property type="entry name" value="CYTOCHROME C OXIDASE ASSEMBLY PROTEIN COX11, MITOCHONDRIAL-RELATED"/>
    <property type="match status" value="1"/>
</dbReference>
<keyword evidence="6 10" id="KW-0735">Signal-anchor</keyword>
<evidence type="ECO:0000256" key="4">
    <source>
        <dbReference type="ARBA" id="ARBA00015384"/>
    </source>
</evidence>
<dbReference type="EMBL" id="JBHSLU010000007">
    <property type="protein sequence ID" value="MFC5504475.1"/>
    <property type="molecule type" value="Genomic_DNA"/>
</dbReference>
<feature type="topological domain" description="Cytoplasmic" evidence="10">
    <location>
        <begin position="1"/>
        <end position="13"/>
    </location>
</feature>
<evidence type="ECO:0000256" key="6">
    <source>
        <dbReference type="ARBA" id="ARBA00022968"/>
    </source>
</evidence>
<dbReference type="RefSeq" id="WP_066721098.1">
    <property type="nucleotide sequence ID" value="NZ_JBHSLU010000007.1"/>
</dbReference>
<dbReference type="HAMAP" id="MF_00155">
    <property type="entry name" value="CtaG"/>
    <property type="match status" value="1"/>
</dbReference>
<evidence type="ECO:0000256" key="5">
    <source>
        <dbReference type="ARBA" id="ARBA00022692"/>
    </source>
</evidence>
<feature type="transmembrane region" description="Helical" evidence="11">
    <location>
        <begin position="18"/>
        <end position="39"/>
    </location>
</feature>
<dbReference type="NCBIfam" id="NF003465">
    <property type="entry name" value="PRK05089.1"/>
    <property type="match status" value="1"/>
</dbReference>
<evidence type="ECO:0000256" key="1">
    <source>
        <dbReference type="ARBA" id="ARBA00004007"/>
    </source>
</evidence>
<dbReference type="PIRSF" id="PIRSF005413">
    <property type="entry name" value="COX11"/>
    <property type="match status" value="1"/>
</dbReference>
<evidence type="ECO:0000256" key="8">
    <source>
        <dbReference type="ARBA" id="ARBA00023008"/>
    </source>
</evidence>
<evidence type="ECO:0000313" key="12">
    <source>
        <dbReference type="EMBL" id="MFC5504475.1"/>
    </source>
</evidence>
<keyword evidence="10" id="KW-1003">Cell membrane</keyword>
<keyword evidence="9 10" id="KW-0472">Membrane</keyword>
<comment type="similarity">
    <text evidence="3 10">Belongs to the COX11/CtaG family.</text>
</comment>
<evidence type="ECO:0000256" key="9">
    <source>
        <dbReference type="ARBA" id="ARBA00023136"/>
    </source>
</evidence>
<sequence>MDKPASAPQRPQNLGRTALICTGVVMGMTGLSFAAVPLYDMFCRATGFGGTPKIGTAAAGKILDRTMSVRFDANVAPGLGWKFEAESSEIKLRVGETKTVFYKITNRTDRPTTGIASYNIAPDKGAAFFVKIQCFCFTEHTLQPGESLEAPVVFYIDPEIADKRELDGLKAITLSYTYFASKSGQPLAQGGGNPVKDDAGKTNL</sequence>
<dbReference type="PANTHER" id="PTHR21320">
    <property type="entry name" value="CYTOCHROME C OXIDASE ASSEMBLY PROTEIN COX11-RELATED"/>
    <property type="match status" value="1"/>
</dbReference>
<comment type="caution">
    <text evidence="12">The sequence shown here is derived from an EMBL/GenBank/DDBJ whole genome shotgun (WGS) entry which is preliminary data.</text>
</comment>
<name>A0ABW0NWJ2_9HYPH</name>
<comment type="function">
    <text evidence="1 10">Exerts its effect at some terminal stage of cytochrome c oxidase synthesis, probably by being involved in the insertion of the copper B into subunit I.</text>
</comment>